<dbReference type="AlphaFoldDB" id="A0AAE1V8G7"/>
<evidence type="ECO:0000313" key="1">
    <source>
        <dbReference type="EMBL" id="KAK4351355.1"/>
    </source>
</evidence>
<protein>
    <submittedName>
        <fullName evidence="1">Uncharacterized protein</fullName>
    </submittedName>
</protein>
<gene>
    <name evidence="1" type="ORF">RND71_030668</name>
</gene>
<organism evidence="1 2">
    <name type="scientific">Anisodus tanguticus</name>
    <dbReference type="NCBI Taxonomy" id="243964"/>
    <lineage>
        <taxon>Eukaryota</taxon>
        <taxon>Viridiplantae</taxon>
        <taxon>Streptophyta</taxon>
        <taxon>Embryophyta</taxon>
        <taxon>Tracheophyta</taxon>
        <taxon>Spermatophyta</taxon>
        <taxon>Magnoliopsida</taxon>
        <taxon>eudicotyledons</taxon>
        <taxon>Gunneridae</taxon>
        <taxon>Pentapetalae</taxon>
        <taxon>asterids</taxon>
        <taxon>lamiids</taxon>
        <taxon>Solanales</taxon>
        <taxon>Solanaceae</taxon>
        <taxon>Solanoideae</taxon>
        <taxon>Hyoscyameae</taxon>
        <taxon>Anisodus</taxon>
    </lineage>
</organism>
<evidence type="ECO:0000313" key="2">
    <source>
        <dbReference type="Proteomes" id="UP001291623"/>
    </source>
</evidence>
<sequence length="63" mass="6893">MDEMASILARMARLEANYAVRHKTAMDEMDVGNSISKMETKKAGRLACHGIAWVSDSGKALSH</sequence>
<accession>A0AAE1V8G7</accession>
<comment type="caution">
    <text evidence="1">The sequence shown here is derived from an EMBL/GenBank/DDBJ whole genome shotgun (WGS) entry which is preliminary data.</text>
</comment>
<name>A0AAE1V8G7_9SOLA</name>
<dbReference type="EMBL" id="JAVYJV010000016">
    <property type="protein sequence ID" value="KAK4351355.1"/>
    <property type="molecule type" value="Genomic_DNA"/>
</dbReference>
<reference evidence="1" key="1">
    <citation type="submission" date="2023-12" db="EMBL/GenBank/DDBJ databases">
        <title>Genome assembly of Anisodus tanguticus.</title>
        <authorList>
            <person name="Wang Y.-J."/>
        </authorList>
    </citation>
    <scope>NUCLEOTIDE SEQUENCE</scope>
    <source>
        <strain evidence="1">KB-2021</strain>
        <tissue evidence="1">Leaf</tissue>
    </source>
</reference>
<dbReference type="Proteomes" id="UP001291623">
    <property type="component" value="Unassembled WGS sequence"/>
</dbReference>
<proteinExistence type="predicted"/>
<keyword evidence="2" id="KW-1185">Reference proteome</keyword>